<evidence type="ECO:0000256" key="7">
    <source>
        <dbReference type="ARBA" id="ARBA00022833"/>
    </source>
</evidence>
<reference evidence="11" key="1">
    <citation type="submission" date="2021-02" db="EMBL/GenBank/DDBJ databases">
        <title>First Annotated Genome of the Yellow-green Alga Tribonema minus.</title>
        <authorList>
            <person name="Mahan K.M."/>
        </authorList>
    </citation>
    <scope>NUCLEOTIDE SEQUENCE</scope>
    <source>
        <strain evidence="11">UTEX B ZZ1240</strain>
    </source>
</reference>
<dbReference type="EMBL" id="JAFCMP010000457">
    <property type="protein sequence ID" value="KAG5179533.1"/>
    <property type="molecule type" value="Genomic_DNA"/>
</dbReference>
<dbReference type="GO" id="GO:0043596">
    <property type="term" value="C:nuclear replication fork"/>
    <property type="evidence" value="ECO:0007669"/>
    <property type="project" value="TreeGrafter"/>
</dbReference>
<dbReference type="InterPro" id="IPR055065">
    <property type="entry name" value="OB_MCM10"/>
</dbReference>
<comment type="caution">
    <text evidence="11">The sequence shown here is derived from an EMBL/GenBank/DDBJ whole genome shotgun (WGS) entry which is preliminary data.</text>
</comment>
<feature type="compositionally biased region" description="Basic and acidic residues" evidence="9">
    <location>
        <begin position="334"/>
        <end position="349"/>
    </location>
</feature>
<evidence type="ECO:0000259" key="10">
    <source>
        <dbReference type="SMART" id="SM01280"/>
    </source>
</evidence>
<feature type="domain" description="Replication factor Mcm10 C-terminal" evidence="10">
    <location>
        <begin position="249"/>
        <end position="585"/>
    </location>
</feature>
<dbReference type="Gene3D" id="2.40.50.140">
    <property type="entry name" value="Nucleic acid-binding proteins"/>
    <property type="match status" value="1"/>
</dbReference>
<evidence type="ECO:0000256" key="6">
    <source>
        <dbReference type="ARBA" id="ARBA00022771"/>
    </source>
</evidence>
<evidence type="ECO:0000313" key="11">
    <source>
        <dbReference type="EMBL" id="KAG5179533.1"/>
    </source>
</evidence>
<comment type="subcellular location">
    <subcellularLocation>
        <location evidence="1">Nucleus</location>
    </subcellularLocation>
</comment>
<evidence type="ECO:0000256" key="5">
    <source>
        <dbReference type="ARBA" id="ARBA00022723"/>
    </source>
</evidence>
<comment type="similarity">
    <text evidence="2">Belongs to the MCM10 family.</text>
</comment>
<dbReference type="PANTHER" id="PTHR13454">
    <property type="entry name" value="PROTEIN MCM10 HOMOLOG"/>
    <property type="match status" value="1"/>
</dbReference>
<dbReference type="InterPro" id="IPR012340">
    <property type="entry name" value="NA-bd_OB-fold"/>
</dbReference>
<feature type="compositionally biased region" description="Gly residues" evidence="9">
    <location>
        <begin position="314"/>
        <end position="328"/>
    </location>
</feature>
<feature type="region of interest" description="Disordered" evidence="9">
    <location>
        <begin position="239"/>
        <end position="369"/>
    </location>
</feature>
<keyword evidence="4" id="KW-0235">DNA replication</keyword>
<accession>A0A835YRW3</accession>
<evidence type="ECO:0000256" key="2">
    <source>
        <dbReference type="ARBA" id="ARBA00009679"/>
    </source>
</evidence>
<dbReference type="InterPro" id="IPR015411">
    <property type="entry name" value="Rep_factor_Mcm10_C"/>
</dbReference>
<evidence type="ECO:0000256" key="1">
    <source>
        <dbReference type="ARBA" id="ARBA00004123"/>
    </source>
</evidence>
<evidence type="ECO:0000256" key="9">
    <source>
        <dbReference type="SAM" id="MobiDB-lite"/>
    </source>
</evidence>
<keyword evidence="6" id="KW-0863">Zinc-finger</keyword>
<dbReference type="SMART" id="SM01280">
    <property type="entry name" value="Mcm10"/>
    <property type="match status" value="1"/>
</dbReference>
<dbReference type="Pfam" id="PF09329">
    <property type="entry name" value="zf-primase"/>
    <property type="match status" value="1"/>
</dbReference>
<dbReference type="Pfam" id="PF22379">
    <property type="entry name" value="OB_MCM10"/>
    <property type="match status" value="1"/>
</dbReference>
<dbReference type="Proteomes" id="UP000664859">
    <property type="component" value="Unassembled WGS sequence"/>
</dbReference>
<keyword evidence="12" id="KW-1185">Reference proteome</keyword>
<feature type="region of interest" description="Disordered" evidence="9">
    <location>
        <begin position="182"/>
        <end position="205"/>
    </location>
</feature>
<keyword evidence="7" id="KW-0862">Zinc</keyword>
<sequence length="591" mass="62068">MERLSGIRVNKPTLVDEPSLEALRQGYKFFKLDTLPSIARQALESTDPMHAWATVGVLVRKSQQRDTSSGKPFVKWGLSGLAAGSKESTLLLSKDALSSHWSICEGSVLMLLGAHALPKQEQSSAGDPLVFAADASWQVVRIGMSSDYAVCGGTKANGARCTLAVNKSVSSYCSYHASQGIPGKRGSKAGVAGTSRSGGGGGMQQQCRVLQRQGANVQHGALGCMASLGAAADALGARASAGGQGRSGTNPMLANRSNTQVVPHKATVKKASASSEAGGSGDVLGSMLGDSSAARAKSGQQATKITSNSSSTSGSGGGATRGSGGGDSSGCSAEGDRMDGRVVVPRESHLFSQPRRGPLLQQSHGGPTEMVSAELASQIREQQILGAQAVLAEKAKHNTMLARPLGTIAAAGKRPLPRDLQRRGTVQPTSSLAKRIKGMSATELAVLETRKSAFADGAADLSYQRTEAALDRLEQKDVAMQQLEECLEMKVKAYKCGVCNTLQERRGCPRGDRHLALIATVSVTKRFWQCQGCGFRTSSLGRQLCPAESCEKCRKDKWVRCGAYRGRTTESVATKSAVPVLSEDTEYGRHK</sequence>
<organism evidence="11 12">
    <name type="scientific">Tribonema minus</name>
    <dbReference type="NCBI Taxonomy" id="303371"/>
    <lineage>
        <taxon>Eukaryota</taxon>
        <taxon>Sar</taxon>
        <taxon>Stramenopiles</taxon>
        <taxon>Ochrophyta</taxon>
        <taxon>PX clade</taxon>
        <taxon>Xanthophyceae</taxon>
        <taxon>Tribonematales</taxon>
        <taxon>Tribonemataceae</taxon>
        <taxon>Tribonema</taxon>
    </lineage>
</organism>
<evidence type="ECO:0000313" key="12">
    <source>
        <dbReference type="Proteomes" id="UP000664859"/>
    </source>
</evidence>
<dbReference type="InterPro" id="IPR040184">
    <property type="entry name" value="Mcm10"/>
</dbReference>
<name>A0A835YRW3_9STRA</name>
<dbReference type="InterPro" id="IPR015408">
    <property type="entry name" value="Znf_Mcm10/DnaG"/>
</dbReference>
<evidence type="ECO:0000256" key="4">
    <source>
        <dbReference type="ARBA" id="ARBA00022705"/>
    </source>
</evidence>
<keyword evidence="5" id="KW-0479">Metal-binding</keyword>
<dbReference type="OrthoDB" id="273123at2759"/>
<keyword evidence="8" id="KW-0539">Nucleus</keyword>
<gene>
    <name evidence="11" type="ORF">JKP88DRAFT_349902</name>
</gene>
<proteinExistence type="inferred from homology"/>
<evidence type="ECO:0000256" key="8">
    <source>
        <dbReference type="ARBA" id="ARBA00023242"/>
    </source>
</evidence>
<dbReference type="PANTHER" id="PTHR13454:SF11">
    <property type="entry name" value="PROTEIN MCM10 HOMOLOG"/>
    <property type="match status" value="1"/>
</dbReference>
<protein>
    <recommendedName>
        <fullName evidence="3">Protein MCM10 homolog</fullName>
    </recommendedName>
</protein>
<dbReference type="GO" id="GO:0003688">
    <property type="term" value="F:DNA replication origin binding"/>
    <property type="evidence" value="ECO:0007669"/>
    <property type="project" value="TreeGrafter"/>
</dbReference>
<evidence type="ECO:0000256" key="3">
    <source>
        <dbReference type="ARBA" id="ARBA00017770"/>
    </source>
</evidence>
<dbReference type="GO" id="GO:0006270">
    <property type="term" value="P:DNA replication initiation"/>
    <property type="evidence" value="ECO:0007669"/>
    <property type="project" value="InterPro"/>
</dbReference>
<dbReference type="GO" id="GO:0008270">
    <property type="term" value="F:zinc ion binding"/>
    <property type="evidence" value="ECO:0007669"/>
    <property type="project" value="UniProtKB-KW"/>
</dbReference>
<feature type="compositionally biased region" description="Polar residues" evidence="9">
    <location>
        <begin position="249"/>
        <end position="261"/>
    </location>
</feature>
<dbReference type="AlphaFoldDB" id="A0A835YRW3"/>
<dbReference type="GO" id="GO:0003697">
    <property type="term" value="F:single-stranded DNA binding"/>
    <property type="evidence" value="ECO:0007669"/>
    <property type="project" value="InterPro"/>
</dbReference>